<accession>A0ABV9YU45</accession>
<name>A0ABV9YU45_9PSEU</name>
<proteinExistence type="predicted"/>
<keyword evidence="6" id="KW-1185">Reference proteome</keyword>
<dbReference type="InterPro" id="IPR000182">
    <property type="entry name" value="GNAT_dom"/>
</dbReference>
<reference evidence="6" key="1">
    <citation type="journal article" date="2019" name="Int. J. Syst. Evol. Microbiol.">
        <title>The Global Catalogue of Microorganisms (GCM) 10K type strain sequencing project: providing services to taxonomists for standard genome sequencing and annotation.</title>
        <authorList>
            <consortium name="The Broad Institute Genomics Platform"/>
            <consortium name="The Broad Institute Genome Sequencing Center for Infectious Disease"/>
            <person name="Wu L."/>
            <person name="Ma J."/>
        </authorList>
    </citation>
    <scope>NUCLEOTIDE SEQUENCE [LARGE SCALE GENOMIC DNA]</scope>
    <source>
        <strain evidence="6">CGMCC 4.7093</strain>
    </source>
</reference>
<feature type="domain" description="N-acetyltransferase" evidence="4">
    <location>
        <begin position="2"/>
        <end position="156"/>
    </location>
</feature>
<dbReference type="RefSeq" id="WP_378037500.1">
    <property type="nucleotide sequence ID" value="NZ_JBHSIV010000020.1"/>
</dbReference>
<organism evidence="5 6">
    <name type="scientific">Actinomycetospora atypica</name>
    <dbReference type="NCBI Taxonomy" id="1290095"/>
    <lineage>
        <taxon>Bacteria</taxon>
        <taxon>Bacillati</taxon>
        <taxon>Actinomycetota</taxon>
        <taxon>Actinomycetes</taxon>
        <taxon>Pseudonocardiales</taxon>
        <taxon>Pseudonocardiaceae</taxon>
        <taxon>Actinomycetospora</taxon>
    </lineage>
</organism>
<protein>
    <submittedName>
        <fullName evidence="5">GNAT family N-acetyltransferase</fullName>
        <ecNumber evidence="5">2.3.-.-</ecNumber>
    </submittedName>
</protein>
<dbReference type="EC" id="2.3.-.-" evidence="5"/>
<dbReference type="GO" id="GO:0016746">
    <property type="term" value="F:acyltransferase activity"/>
    <property type="evidence" value="ECO:0007669"/>
    <property type="project" value="UniProtKB-KW"/>
</dbReference>
<evidence type="ECO:0000256" key="1">
    <source>
        <dbReference type="ARBA" id="ARBA00022679"/>
    </source>
</evidence>
<dbReference type="SUPFAM" id="SSF55729">
    <property type="entry name" value="Acyl-CoA N-acyltransferases (Nat)"/>
    <property type="match status" value="1"/>
</dbReference>
<dbReference type="PROSITE" id="PS51186">
    <property type="entry name" value="GNAT"/>
    <property type="match status" value="1"/>
</dbReference>
<dbReference type="InterPro" id="IPR016181">
    <property type="entry name" value="Acyl_CoA_acyltransferase"/>
</dbReference>
<dbReference type="PANTHER" id="PTHR43420:SF44">
    <property type="entry name" value="ACETYLTRANSFERASE YPEA"/>
    <property type="match status" value="1"/>
</dbReference>
<keyword evidence="1 5" id="KW-0808">Transferase</keyword>
<dbReference type="Proteomes" id="UP001595947">
    <property type="component" value="Unassembled WGS sequence"/>
</dbReference>
<dbReference type="Pfam" id="PF00583">
    <property type="entry name" value="Acetyltransf_1"/>
    <property type="match status" value="1"/>
</dbReference>
<evidence type="ECO:0000256" key="2">
    <source>
        <dbReference type="ARBA" id="ARBA00023315"/>
    </source>
</evidence>
<gene>
    <name evidence="5" type="ORF">ACFPBZ_18155</name>
</gene>
<dbReference type="EMBL" id="JBHSIV010000020">
    <property type="protein sequence ID" value="MFC5064151.1"/>
    <property type="molecule type" value="Genomic_DNA"/>
</dbReference>
<evidence type="ECO:0000256" key="3">
    <source>
        <dbReference type="SAM" id="MobiDB-lite"/>
    </source>
</evidence>
<evidence type="ECO:0000313" key="5">
    <source>
        <dbReference type="EMBL" id="MFC5064151.1"/>
    </source>
</evidence>
<dbReference type="Gene3D" id="3.40.630.30">
    <property type="match status" value="1"/>
</dbReference>
<sequence length="185" mass="20094">MSEVQRAGPDDWVEARAVRLRALADSPGAFASTLERERALPDEAWRRRLATGAWFLAREGDAVIGTACGIDDPDEAGTRHLVGMWVEPAHRGDGTADRLVTAVLDWARDDGAAAIALWVVDGNDRAHRFYARHGFVGTGQRGPLPSDPAVMESRMRRAVPSAPSREAPHRPPGGMTRRSPRLSAT</sequence>
<dbReference type="CDD" id="cd04301">
    <property type="entry name" value="NAT_SF"/>
    <property type="match status" value="1"/>
</dbReference>
<feature type="region of interest" description="Disordered" evidence="3">
    <location>
        <begin position="137"/>
        <end position="185"/>
    </location>
</feature>
<keyword evidence="2 5" id="KW-0012">Acyltransferase</keyword>
<comment type="caution">
    <text evidence="5">The sequence shown here is derived from an EMBL/GenBank/DDBJ whole genome shotgun (WGS) entry which is preliminary data.</text>
</comment>
<evidence type="ECO:0000313" key="6">
    <source>
        <dbReference type="Proteomes" id="UP001595947"/>
    </source>
</evidence>
<evidence type="ECO:0000259" key="4">
    <source>
        <dbReference type="PROSITE" id="PS51186"/>
    </source>
</evidence>
<dbReference type="PANTHER" id="PTHR43420">
    <property type="entry name" value="ACETYLTRANSFERASE"/>
    <property type="match status" value="1"/>
</dbReference>
<dbReference type="InterPro" id="IPR050680">
    <property type="entry name" value="YpeA/RimI_acetyltransf"/>
</dbReference>